<dbReference type="GO" id="GO:0071561">
    <property type="term" value="C:nucleus-vacuole junction"/>
    <property type="evidence" value="ECO:0007669"/>
    <property type="project" value="TreeGrafter"/>
</dbReference>
<feature type="region of interest" description="Disordered" evidence="2">
    <location>
        <begin position="700"/>
        <end position="737"/>
    </location>
</feature>
<dbReference type="GO" id="GO:0016236">
    <property type="term" value="P:macroautophagy"/>
    <property type="evidence" value="ECO:0007669"/>
    <property type="project" value="InterPro"/>
</dbReference>
<accession>A0A024VS35</accession>
<dbReference type="GO" id="GO:0006623">
    <property type="term" value="P:protein targeting to vacuole"/>
    <property type="evidence" value="ECO:0007669"/>
    <property type="project" value="TreeGrafter"/>
</dbReference>
<dbReference type="GO" id="GO:0034271">
    <property type="term" value="C:phosphatidylinositol 3-kinase complex, class III, type I"/>
    <property type="evidence" value="ECO:0007669"/>
    <property type="project" value="TreeGrafter"/>
</dbReference>
<dbReference type="EMBL" id="KI927873">
    <property type="protein sequence ID" value="ETW31118.1"/>
    <property type="molecule type" value="Genomic_DNA"/>
</dbReference>
<evidence type="ECO:0000259" key="4">
    <source>
        <dbReference type="PROSITE" id="PS50011"/>
    </source>
</evidence>
<reference evidence="5 6" key="2">
    <citation type="submission" date="2013-02" db="EMBL/GenBank/DDBJ databases">
        <title>The Genome Sequence of Plasmodium falciparum FCH/4.</title>
        <authorList>
            <consortium name="The Broad Institute Genome Sequencing Platform"/>
            <consortium name="The Broad Institute Genome Sequencing Center for Infectious Disease"/>
            <person name="Neafsey D."/>
            <person name="Cheeseman I."/>
            <person name="Volkman S."/>
            <person name="Adams J."/>
            <person name="Walker B."/>
            <person name="Young S.K."/>
            <person name="Zeng Q."/>
            <person name="Gargeya S."/>
            <person name="Fitzgerald M."/>
            <person name="Haas B."/>
            <person name="Abouelleil A."/>
            <person name="Alvarado L."/>
            <person name="Arachchi H.M."/>
            <person name="Berlin A.M."/>
            <person name="Chapman S.B."/>
            <person name="Dewar J."/>
            <person name="Goldberg J."/>
            <person name="Griggs A."/>
            <person name="Gujja S."/>
            <person name="Hansen M."/>
            <person name="Howarth C."/>
            <person name="Imamovic A."/>
            <person name="Larimer J."/>
            <person name="McCowan C."/>
            <person name="Murphy C."/>
            <person name="Neiman D."/>
            <person name="Pearson M."/>
            <person name="Priest M."/>
            <person name="Roberts A."/>
            <person name="Saif S."/>
            <person name="Shea T."/>
            <person name="Sisk P."/>
            <person name="Sykes S."/>
            <person name="Wortman J."/>
            <person name="Nusbaum C."/>
            <person name="Birren B."/>
        </authorList>
    </citation>
    <scope>NUCLEOTIDE SEQUENCE [LARGE SCALE GENOMIC DNA]</scope>
    <source>
        <strain evidence="5 6">FCH/4</strain>
    </source>
</reference>
<feature type="compositionally biased region" description="Basic and acidic residues" evidence="2">
    <location>
        <begin position="483"/>
        <end position="545"/>
    </location>
</feature>
<evidence type="ECO:0000313" key="5">
    <source>
        <dbReference type="EMBL" id="ETW31118.1"/>
    </source>
</evidence>
<keyword evidence="3" id="KW-0812">Transmembrane</keyword>
<evidence type="ECO:0000313" key="6">
    <source>
        <dbReference type="Proteomes" id="UP000030656"/>
    </source>
</evidence>
<dbReference type="GO" id="GO:0034272">
    <property type="term" value="C:phosphatidylinositol 3-kinase complex, class III, type II"/>
    <property type="evidence" value="ECO:0007669"/>
    <property type="project" value="TreeGrafter"/>
</dbReference>
<dbReference type="Gene3D" id="1.10.510.10">
    <property type="entry name" value="Transferase(Phosphotransferase) domain 1"/>
    <property type="match status" value="1"/>
</dbReference>
<feature type="domain" description="Protein kinase" evidence="4">
    <location>
        <begin position="40"/>
        <end position="280"/>
    </location>
</feature>
<keyword evidence="3" id="KW-0472">Membrane</keyword>
<dbReference type="SUPFAM" id="SSF56112">
    <property type="entry name" value="Protein kinase-like (PK-like)"/>
    <property type="match status" value="1"/>
</dbReference>
<feature type="region of interest" description="Disordered" evidence="2">
    <location>
        <begin position="469"/>
        <end position="546"/>
    </location>
</feature>
<feature type="compositionally biased region" description="Low complexity" evidence="2">
    <location>
        <begin position="725"/>
        <end position="737"/>
    </location>
</feature>
<dbReference type="GO" id="GO:0004674">
    <property type="term" value="F:protein serine/threonine kinase activity"/>
    <property type="evidence" value="ECO:0007669"/>
    <property type="project" value="InterPro"/>
</dbReference>
<evidence type="ECO:0000256" key="3">
    <source>
        <dbReference type="SAM" id="Phobius"/>
    </source>
</evidence>
<dbReference type="SUPFAM" id="SSF48371">
    <property type="entry name" value="ARM repeat"/>
    <property type="match status" value="1"/>
</dbReference>
<proteinExistence type="predicted"/>
<evidence type="ECO:0000256" key="1">
    <source>
        <dbReference type="ARBA" id="ARBA00022574"/>
    </source>
</evidence>
<feature type="region of interest" description="Disordered" evidence="2">
    <location>
        <begin position="973"/>
        <end position="993"/>
    </location>
</feature>
<dbReference type="GO" id="GO:0005770">
    <property type="term" value="C:late endosome"/>
    <property type="evidence" value="ECO:0007669"/>
    <property type="project" value="TreeGrafter"/>
</dbReference>
<feature type="transmembrane region" description="Helical" evidence="3">
    <location>
        <begin position="136"/>
        <end position="156"/>
    </location>
</feature>
<sequence length="1321" mass="160840">MGNTLYSNIGHSTTELDDVYCKYLNKLFNIYNYLFKYEHFFFMNSYTLNNFYHVLEGINNNEGHVLIKICKLKSEAPKIKRILYTLKFLFSFDLFPNVLPYNRMSVYENNIYIYRRFIFKNLDHYLSNKINTNNFYYFYIFQIFLSIIQLHSLGIYHGHIKRENVLIQNNMHIFLTDINILNDYLYFIPKIRYEDERKGRLMKLQEDIFNLGILILEILLRDKDVSYFFLNENCAYKNDDNFYSGRRKQSGLTFLKKMESIDEDDKNDVENYHHDSNDYHHNENYYNMNQHYDYHSDNYYKCNRSNYKEEYTNDENKKNGEYQKKYVHALSLPSIKKKKKQIKNEEYPYFNKNQNIKMNIDKYKYYNYHYINNVNYINIYNDIYNNVSPFSSIDYNGENIFYENDSNFFKRQPIKYSNTHNIKEQLNDDFQENIKYNDKNIYRQKQNEQVTQKKSQGINIYNVTDLFEDNKDDKYNTGGGDENDNHGNKNDNRGNKNDNDGEKNYNDGEKNYNDGEKNYNDGEKNYNDGEKNYNDGEKNYNDGDKNNISNNADIYYNNLHNSNYYNNVYTKKTPNKIKKNDHKDPHMVPYKIWKVVNQVKNPLIIYSLINHFFSYKNNNKNILKIFNYWSYYIFPSTYKYIFFPLSILQLHPLFKNSDFFILLLHFNLPFILFHLDLFSNKEQDKYILLNMLNRRNNKSGYVSTGKGSDPAYEKSDNDDDDDDNNNNYNNYNNNNNNNNYYYNYHYDDYGNNVRNNHHIGTYLGRLNYYFNIVRTHTTSINKHQMKAYIINTNINNQIKKQILKQWHSYKKEKKQEYAQYVVNNKNNVHHNIYIHKKTINNNNNYNNNNNNYNNKRSYHSLSYFPFPILSYKNVHAFYKNFLNFYQFLYYSIFYEHKSYMDVFKCMEYYKREIYSPLFNDFYYKQDRKKKETSMMNNMPMKRDLGNEIFACANNIQSNKIHLKKKGKKETCNYINNNNKERNNNEHNNNNNPRANENVVRWQFNEDICQLINIIICCYNSLTYNFVKMLTIEIIYCIILHISENRLNNELISFLLYCFNKENEKIKIMVIKCFYKIINNSMNNRPNMQLYIEKFLPKYYLLKNQDIYEKYYYSKYLPLFSYITIQYIYNESLLKNNITKQKKNTLSQIPYMEILNDIKTEIQFILNTQQNYYENLFEFYNHIFPFCKIMNKKWVKIYILPYLLTNIYKSKNNFIKASCAKVTLKIVFYINQKKVYHIFLQYLNKLLFSQNEQIIEFLLCELNHILKKTWQKYKQEQKKSKKFWIFLKKIQLDHLYIHPSIIIQQLVDKIKIKTSKILLTIN</sequence>
<dbReference type="PANTHER" id="PTHR17583">
    <property type="entry name" value="PHOSPHOINOSITIDE 3-KINASE REGULATORY SUBUNIT 4"/>
    <property type="match status" value="1"/>
</dbReference>
<dbReference type="InterPro" id="IPR016024">
    <property type="entry name" value="ARM-type_fold"/>
</dbReference>
<dbReference type="GO" id="GO:0005524">
    <property type="term" value="F:ATP binding"/>
    <property type="evidence" value="ECO:0007669"/>
    <property type="project" value="InterPro"/>
</dbReference>
<dbReference type="InterPro" id="IPR011009">
    <property type="entry name" value="Kinase-like_dom_sf"/>
</dbReference>
<evidence type="ECO:0000256" key="2">
    <source>
        <dbReference type="SAM" id="MobiDB-lite"/>
    </source>
</evidence>
<keyword evidence="3" id="KW-1133">Transmembrane helix</keyword>
<dbReference type="Proteomes" id="UP000030656">
    <property type="component" value="Unassembled WGS sequence"/>
</dbReference>
<dbReference type="OrthoDB" id="242910at2759"/>
<reference evidence="5 6" key="1">
    <citation type="submission" date="2013-02" db="EMBL/GenBank/DDBJ databases">
        <title>The Genome Annotation of Plasmodium falciparum FCH/4.</title>
        <authorList>
            <consortium name="The Broad Institute Genome Sequencing Platform"/>
            <consortium name="The Broad Institute Genome Sequencing Center for Infectious Disease"/>
            <person name="Neafsey D."/>
            <person name="Hoffman S."/>
            <person name="Volkman S."/>
            <person name="Rosenthal P."/>
            <person name="Walker B."/>
            <person name="Young S.K."/>
            <person name="Zeng Q."/>
            <person name="Gargeya S."/>
            <person name="Fitzgerald M."/>
            <person name="Haas B."/>
            <person name="Abouelleil A."/>
            <person name="Allen A.W."/>
            <person name="Alvarado L."/>
            <person name="Arachchi H.M."/>
            <person name="Berlin A.M."/>
            <person name="Chapman S.B."/>
            <person name="Gainer-Dewar J."/>
            <person name="Goldberg J."/>
            <person name="Griggs A."/>
            <person name="Gujja S."/>
            <person name="Hansen M."/>
            <person name="Howarth C."/>
            <person name="Imamovic A."/>
            <person name="Ireland A."/>
            <person name="Larimer J."/>
            <person name="McCowan C."/>
            <person name="Murphy C."/>
            <person name="Pearson M."/>
            <person name="Poon T.W."/>
            <person name="Priest M."/>
            <person name="Roberts A."/>
            <person name="Saif S."/>
            <person name="Shea T."/>
            <person name="Sisk P."/>
            <person name="Sykes S."/>
            <person name="Wortman J."/>
            <person name="Nusbaum C."/>
            <person name="Birren B."/>
        </authorList>
    </citation>
    <scope>NUCLEOTIDE SEQUENCE [LARGE SCALE GENOMIC DNA]</scope>
    <source>
        <strain evidence="5 6">FCH/4</strain>
    </source>
</reference>
<dbReference type="GO" id="GO:0045324">
    <property type="term" value="P:late endosome to vacuole transport"/>
    <property type="evidence" value="ECO:0007669"/>
    <property type="project" value="InterPro"/>
</dbReference>
<name>A0A024VS35_PLAFA</name>
<dbReference type="Gene3D" id="3.30.200.20">
    <property type="entry name" value="Phosphorylase Kinase, domain 1"/>
    <property type="match status" value="1"/>
</dbReference>
<dbReference type="InterPro" id="IPR045162">
    <property type="entry name" value="Vps15-like"/>
</dbReference>
<keyword evidence="1" id="KW-0853">WD repeat</keyword>
<protein>
    <recommendedName>
        <fullName evidence="4">Protein kinase domain-containing protein</fullName>
    </recommendedName>
</protein>
<dbReference type="InterPro" id="IPR000719">
    <property type="entry name" value="Prot_kinase_dom"/>
</dbReference>
<dbReference type="PANTHER" id="PTHR17583:SF0">
    <property type="entry name" value="PHOSPHOINOSITIDE 3-KINASE REGULATORY SUBUNIT 4"/>
    <property type="match status" value="1"/>
</dbReference>
<organism evidence="5 6">
    <name type="scientific">Plasmodium falciparum FCH/4</name>
    <dbReference type="NCBI Taxonomy" id="1036724"/>
    <lineage>
        <taxon>Eukaryota</taxon>
        <taxon>Sar</taxon>
        <taxon>Alveolata</taxon>
        <taxon>Apicomplexa</taxon>
        <taxon>Aconoidasida</taxon>
        <taxon>Haemosporida</taxon>
        <taxon>Plasmodiidae</taxon>
        <taxon>Plasmodium</taxon>
        <taxon>Plasmodium (Laverania)</taxon>
    </lineage>
</organism>
<gene>
    <name evidence="5" type="ORF">PFFCH_01458</name>
</gene>
<dbReference type="PROSITE" id="PS50011">
    <property type="entry name" value="PROTEIN_KINASE_DOM"/>
    <property type="match status" value="1"/>
</dbReference>